<evidence type="ECO:0000256" key="4">
    <source>
        <dbReference type="SAM" id="MobiDB-lite"/>
    </source>
</evidence>
<dbReference type="Gene3D" id="2.130.10.130">
    <property type="entry name" value="Integrin alpha, N-terminal"/>
    <property type="match status" value="2"/>
</dbReference>
<reference evidence="5 6" key="1">
    <citation type="journal article" date="2018" name="Sci. Adv.">
        <title>Multi-heme cytochromes provide a pathway for survival in energy-limited environments.</title>
        <authorList>
            <person name="Deng X."/>
            <person name="Dohmae N."/>
            <person name="Nealson K.H."/>
            <person name="Hashimoto K."/>
            <person name="Okamoto A."/>
        </authorList>
    </citation>
    <scope>NUCLEOTIDE SEQUENCE [LARGE SCALE GENOMIC DNA]</scope>
    <source>
        <strain evidence="5 6">IS5</strain>
    </source>
</reference>
<dbReference type="SMART" id="SM00191">
    <property type="entry name" value="Int_alpha"/>
    <property type="match status" value="7"/>
</dbReference>
<evidence type="ECO:0000313" key="6">
    <source>
        <dbReference type="Proteomes" id="UP000269883"/>
    </source>
</evidence>
<organism evidence="5 6">
    <name type="scientific">Desulfovibrio ferrophilus</name>
    <dbReference type="NCBI Taxonomy" id="241368"/>
    <lineage>
        <taxon>Bacteria</taxon>
        <taxon>Pseudomonadati</taxon>
        <taxon>Thermodesulfobacteriota</taxon>
        <taxon>Desulfovibrionia</taxon>
        <taxon>Desulfovibrionales</taxon>
        <taxon>Desulfovibrionaceae</taxon>
        <taxon>Desulfovibrio</taxon>
    </lineage>
</organism>
<dbReference type="InterPro" id="IPR028994">
    <property type="entry name" value="Integrin_alpha_N"/>
</dbReference>
<evidence type="ECO:0000256" key="3">
    <source>
        <dbReference type="ARBA" id="ARBA00023180"/>
    </source>
</evidence>
<dbReference type="GO" id="GO:0008305">
    <property type="term" value="C:integrin complex"/>
    <property type="evidence" value="ECO:0007669"/>
    <property type="project" value="InterPro"/>
</dbReference>
<dbReference type="GO" id="GO:0005509">
    <property type="term" value="F:calcium ion binding"/>
    <property type="evidence" value="ECO:0007669"/>
    <property type="project" value="InterPro"/>
</dbReference>
<dbReference type="PROSITE" id="PS00330">
    <property type="entry name" value="HEMOLYSIN_CALCIUM"/>
    <property type="match status" value="2"/>
</dbReference>
<dbReference type="Gene3D" id="2.150.10.10">
    <property type="entry name" value="Serralysin-like metalloprotease, C-terminal"/>
    <property type="match status" value="1"/>
</dbReference>
<name>A0A2Z6B0K4_9BACT</name>
<dbReference type="InterPro" id="IPR011049">
    <property type="entry name" value="Serralysin-like_metalloprot_C"/>
</dbReference>
<dbReference type="InterPro" id="IPR000413">
    <property type="entry name" value="Integrin_alpha"/>
</dbReference>
<dbReference type="PRINTS" id="PR00313">
    <property type="entry name" value="CABNDNGRPT"/>
</dbReference>
<feature type="region of interest" description="Disordered" evidence="4">
    <location>
        <begin position="191"/>
        <end position="242"/>
    </location>
</feature>
<keyword evidence="1" id="KW-0732">Signal</keyword>
<protein>
    <submittedName>
        <fullName evidence="5">Putative outer membrane adhesin like protein</fullName>
    </submittedName>
</protein>
<feature type="region of interest" description="Disordered" evidence="4">
    <location>
        <begin position="260"/>
        <end position="344"/>
    </location>
</feature>
<accession>A0A2Z6B0K4</accession>
<feature type="compositionally biased region" description="Acidic residues" evidence="4">
    <location>
        <begin position="197"/>
        <end position="210"/>
    </location>
</feature>
<evidence type="ECO:0000313" key="5">
    <source>
        <dbReference type="EMBL" id="BBD09031.1"/>
    </source>
</evidence>
<dbReference type="PANTHER" id="PTHR13412">
    <property type="entry name" value="T-CELL IMMUNOMODULATORY PROTEIN HOMOLOG"/>
    <property type="match status" value="1"/>
</dbReference>
<proteinExistence type="predicted"/>
<evidence type="ECO:0000256" key="2">
    <source>
        <dbReference type="ARBA" id="ARBA00022737"/>
    </source>
</evidence>
<dbReference type="Proteomes" id="UP000269883">
    <property type="component" value="Chromosome"/>
</dbReference>
<dbReference type="InterPro" id="IPR018511">
    <property type="entry name" value="Hemolysin-typ_Ca-bd_CS"/>
</dbReference>
<feature type="compositionally biased region" description="Gly residues" evidence="4">
    <location>
        <begin position="329"/>
        <end position="338"/>
    </location>
</feature>
<dbReference type="AlphaFoldDB" id="A0A2Z6B0K4"/>
<feature type="compositionally biased region" description="Acidic residues" evidence="4">
    <location>
        <begin position="219"/>
        <end position="241"/>
    </location>
</feature>
<evidence type="ECO:0000256" key="1">
    <source>
        <dbReference type="ARBA" id="ARBA00022729"/>
    </source>
</evidence>
<keyword evidence="2" id="KW-0677">Repeat</keyword>
<dbReference type="InterPro" id="IPR001343">
    <property type="entry name" value="Hemolysn_Ca-bd"/>
</dbReference>
<dbReference type="RefSeq" id="WP_126379661.1">
    <property type="nucleotide sequence ID" value="NZ_AP017378.1"/>
</dbReference>
<dbReference type="InterPro" id="IPR013519">
    <property type="entry name" value="Int_alpha_beta-p"/>
</dbReference>
<dbReference type="PRINTS" id="PR01185">
    <property type="entry name" value="INTEGRINA"/>
</dbReference>
<dbReference type="EMBL" id="AP017378">
    <property type="protein sequence ID" value="BBD09031.1"/>
    <property type="molecule type" value="Genomic_DNA"/>
</dbReference>
<dbReference type="SUPFAM" id="SSF69318">
    <property type="entry name" value="Integrin alpha N-terminal domain"/>
    <property type="match status" value="1"/>
</dbReference>
<dbReference type="PANTHER" id="PTHR13412:SF0">
    <property type="entry name" value="T-CELL IMMUNOMODULATORY PROTEIN"/>
    <property type="match status" value="1"/>
</dbReference>
<keyword evidence="6" id="KW-1185">Reference proteome</keyword>
<dbReference type="InterPro" id="IPR013517">
    <property type="entry name" value="FG-GAP"/>
</dbReference>
<dbReference type="GO" id="GO:0007155">
    <property type="term" value="P:cell adhesion"/>
    <property type="evidence" value="ECO:0007669"/>
    <property type="project" value="InterPro"/>
</dbReference>
<gene>
    <name evidence="5" type="ORF">DFE_2305</name>
</gene>
<dbReference type="Pfam" id="PF01839">
    <property type="entry name" value="FG-GAP"/>
    <property type="match status" value="2"/>
</dbReference>
<dbReference type="InterPro" id="IPR024881">
    <property type="entry name" value="Tip"/>
</dbReference>
<dbReference type="OrthoDB" id="5455671at2"/>
<sequence>MEAVGHVVGLLGEVRAESEAGLRPLQLGSEVYPDDILLTNQGAHVEVRFADQSVLSQGENARLTIDSFVYSPQDSAASNMVLNMAEGTFRMVTGEIAASNPEGVSMVSPLATIGIRGTGADLQVGEDGLKVGIFQYDGKDLTVTTPYGTMIINNANLILDVFADGTFGELRTYTDFEKAFFDAIAPILSIPTAREGGEDDGGDDGDEGDGPGDGTGNGDGEDGGGGEDEVTVELNPEDGASEGDILSFIMGAMEEILGDDTLAGGAGGDTLGGGDSVPGSGDGSPFDPDNWGQPDDPFADSLAGGDDDDDDTVSGGDTGDGDTGDDTGGHSGGSGGGSSSASCDCPAPASLDGTTGYTIVGDEAGTTFGADFAWVGDVNGDGIDDFMISAANADPNGVNNAGETYLIFGGTNLENLDAADGTTDGSIDISYLDGSNGYVLDGYRYEGRFGAYGRNKNMSTVGDFNNDGYDDFSLGATSFSTATGEGYVLFGGSSLAALDAMDGTADGTLNVKYLASGNGGDGSNGFILNGFTTYDQGGSSASYGDINGDGFSDVIQSGFMAGSTLDSGEVYVVFGGNGWSGGAELSQNGLNGTNGVFFYNSNAREFMGNSVTGIPDMNGDGFAEVLIGANEGHGSNADRTGKAYLVFGGSYGVKGESSVLSGGFNVSGLDGSNGYLFEGVDNQDVTGQVSYADVNGDGISDLIIGAPESYTGQYGPGKVFVVYGDQLAALDAADGSGDGTIQLSKLLATNGADGTYGYVMAGNAGSTDRLGFSVQTAGDVNNDGYGDFMVGGHTVAANENGEGYLIFGGVNGVKGWGAKQASLDPDALSGEDGVIVLGKAAGDSTGYGVGYLGDLNNDGYADFGITGHGGDPNGEVYVIYGNEFTGYQDSTLLTLAGTAPSRVLTVRGQEDTDEVDINLSTGAVSMSSGTFTSIDATDATKVEASDYEGQITLTGSSGEDTFFGGAGDDYAQGGQGDDYLEGGAGNDELWGGIGIDELSGGTGNDTLVGGASGDMLTSDLGEDVFLYTIESDMTNDTISDADWDFDKLQFDSVNFGLAAGTLDSGRFFVVTNYTDNYTDVTQDGAVFIYDDGAESLYYDDDGNDGSYGAFSLDITYNGNAPEYDDIELVNLA</sequence>
<dbReference type="KEGG" id="dfl:DFE_2305"/>
<feature type="compositionally biased region" description="Gly residues" evidence="4">
    <location>
        <begin position="264"/>
        <end position="282"/>
    </location>
</feature>
<dbReference type="PROSITE" id="PS51470">
    <property type="entry name" value="FG_GAP"/>
    <property type="match status" value="1"/>
</dbReference>
<dbReference type="Pfam" id="PF00353">
    <property type="entry name" value="HemolysinCabind"/>
    <property type="match status" value="2"/>
</dbReference>
<keyword evidence="3" id="KW-0325">Glycoprotein</keyword>